<dbReference type="InterPro" id="IPR027417">
    <property type="entry name" value="P-loop_NTPase"/>
</dbReference>
<dbReference type="SUPFAM" id="SSF52540">
    <property type="entry name" value="P-loop containing nucleoside triphosphate hydrolases"/>
    <property type="match status" value="1"/>
</dbReference>
<feature type="region of interest" description="Disordered" evidence="1">
    <location>
        <begin position="1012"/>
        <end position="1038"/>
    </location>
</feature>
<proteinExistence type="predicted"/>
<evidence type="ECO:0008006" key="6">
    <source>
        <dbReference type="Google" id="ProtNLM"/>
    </source>
</evidence>
<dbReference type="InterPro" id="IPR053137">
    <property type="entry name" value="NLR-like"/>
</dbReference>
<dbReference type="Pfam" id="PF13424">
    <property type="entry name" value="TPR_12"/>
    <property type="match status" value="1"/>
</dbReference>
<reference evidence="4 5" key="1">
    <citation type="journal article" date="2012" name="PLoS Pathog.">
        <title>Diverse lifestyles and strategies of plant pathogenesis encoded in the genomes of eighteen Dothideomycetes fungi.</title>
        <authorList>
            <person name="Ohm R.A."/>
            <person name="Feau N."/>
            <person name="Henrissat B."/>
            <person name="Schoch C.L."/>
            <person name="Horwitz B.A."/>
            <person name="Barry K.W."/>
            <person name="Condon B.J."/>
            <person name="Copeland A.C."/>
            <person name="Dhillon B."/>
            <person name="Glaser F."/>
            <person name="Hesse C.N."/>
            <person name="Kosti I."/>
            <person name="LaButti K."/>
            <person name="Lindquist E.A."/>
            <person name="Lucas S."/>
            <person name="Salamov A.A."/>
            <person name="Bradshaw R.E."/>
            <person name="Ciuffetti L."/>
            <person name="Hamelin R.C."/>
            <person name="Kema G.H.J."/>
            <person name="Lawrence C."/>
            <person name="Scott J.A."/>
            <person name="Spatafora J.W."/>
            <person name="Turgeon B.G."/>
            <person name="de Wit P.J.G.M."/>
            <person name="Zhong S."/>
            <person name="Goodwin S.B."/>
            <person name="Grigoriev I.V."/>
        </authorList>
    </citation>
    <scope>NUCLEOTIDE SEQUENCE [LARGE SCALE GENOMIC DNA]</scope>
    <source>
        <strain evidence="5">C5 / ATCC 48332 / race O</strain>
    </source>
</reference>
<organism evidence="4 5">
    <name type="scientific">Cochliobolus heterostrophus (strain C5 / ATCC 48332 / race O)</name>
    <name type="common">Southern corn leaf blight fungus</name>
    <name type="synonym">Bipolaris maydis</name>
    <dbReference type="NCBI Taxonomy" id="701091"/>
    <lineage>
        <taxon>Eukaryota</taxon>
        <taxon>Fungi</taxon>
        <taxon>Dikarya</taxon>
        <taxon>Ascomycota</taxon>
        <taxon>Pezizomycotina</taxon>
        <taxon>Dothideomycetes</taxon>
        <taxon>Pleosporomycetidae</taxon>
        <taxon>Pleosporales</taxon>
        <taxon>Pleosporineae</taxon>
        <taxon>Pleosporaceae</taxon>
        <taxon>Bipolaris</taxon>
    </lineage>
</organism>
<dbReference type="PANTHER" id="PTHR46082">
    <property type="entry name" value="ATP/GTP-BINDING PROTEIN-RELATED"/>
    <property type="match status" value="1"/>
</dbReference>
<dbReference type="eggNOG" id="KOG1840">
    <property type="taxonomic scope" value="Eukaryota"/>
</dbReference>
<dbReference type="Gene3D" id="1.25.40.10">
    <property type="entry name" value="Tetratricopeptide repeat domain"/>
    <property type="match status" value="2"/>
</dbReference>
<dbReference type="GO" id="GO:0009116">
    <property type="term" value="P:nucleoside metabolic process"/>
    <property type="evidence" value="ECO:0007669"/>
    <property type="project" value="InterPro"/>
</dbReference>
<dbReference type="EMBL" id="KB445579">
    <property type="protein sequence ID" value="EMD89075.1"/>
    <property type="molecule type" value="Genomic_DNA"/>
</dbReference>
<dbReference type="PANTHER" id="PTHR46082:SF11">
    <property type="entry name" value="AAA+ ATPASE DOMAIN-CONTAINING PROTEIN-RELATED"/>
    <property type="match status" value="1"/>
</dbReference>
<protein>
    <recommendedName>
        <fullName evidence="6">NB-ARC domain-containing protein</fullName>
    </recommendedName>
</protein>
<keyword evidence="5" id="KW-1185">Reference proteome</keyword>
<dbReference type="InterPro" id="IPR019734">
    <property type="entry name" value="TPR_rpt"/>
</dbReference>
<dbReference type="Pfam" id="PF13374">
    <property type="entry name" value="TPR_10"/>
    <property type="match status" value="1"/>
</dbReference>
<evidence type="ECO:0000313" key="4">
    <source>
        <dbReference type="EMBL" id="EMD89075.1"/>
    </source>
</evidence>
<dbReference type="AlphaFoldDB" id="M2SUP5"/>
<dbReference type="InterPro" id="IPR000845">
    <property type="entry name" value="Nucleoside_phosphorylase_d"/>
</dbReference>
<dbReference type="SUPFAM" id="SSF48452">
    <property type="entry name" value="TPR-like"/>
    <property type="match status" value="1"/>
</dbReference>
<dbReference type="InterPro" id="IPR002182">
    <property type="entry name" value="NB-ARC"/>
</dbReference>
<gene>
    <name evidence="4" type="ORF">COCHEDRAFT_1196023</name>
</gene>
<evidence type="ECO:0000313" key="5">
    <source>
        <dbReference type="Proteomes" id="UP000016936"/>
    </source>
</evidence>
<name>M2SUP5_COCH5</name>
<dbReference type="SMART" id="SM00028">
    <property type="entry name" value="TPR"/>
    <property type="match status" value="4"/>
</dbReference>
<reference evidence="5" key="2">
    <citation type="journal article" date="2013" name="PLoS Genet.">
        <title>Comparative genome structure, secondary metabolite, and effector coding capacity across Cochliobolus pathogens.</title>
        <authorList>
            <person name="Condon B.J."/>
            <person name="Leng Y."/>
            <person name="Wu D."/>
            <person name="Bushley K.E."/>
            <person name="Ohm R.A."/>
            <person name="Otillar R."/>
            <person name="Martin J."/>
            <person name="Schackwitz W."/>
            <person name="Grimwood J."/>
            <person name="MohdZainudin N."/>
            <person name="Xue C."/>
            <person name="Wang R."/>
            <person name="Manning V.A."/>
            <person name="Dhillon B."/>
            <person name="Tu Z.J."/>
            <person name="Steffenson B.J."/>
            <person name="Salamov A."/>
            <person name="Sun H."/>
            <person name="Lowry S."/>
            <person name="LaButti K."/>
            <person name="Han J."/>
            <person name="Copeland A."/>
            <person name="Lindquist E."/>
            <person name="Barry K."/>
            <person name="Schmutz J."/>
            <person name="Baker S.E."/>
            <person name="Ciuffetti L.M."/>
            <person name="Grigoriev I.V."/>
            <person name="Zhong S."/>
            <person name="Turgeon B.G."/>
        </authorList>
    </citation>
    <scope>NUCLEOTIDE SEQUENCE [LARGE SCALE GENOMIC DNA]</scope>
    <source>
        <strain evidence="5">C5 / ATCC 48332 / race O</strain>
    </source>
</reference>
<dbReference type="InterPro" id="IPR011990">
    <property type="entry name" value="TPR-like_helical_dom_sf"/>
</dbReference>
<dbReference type="STRING" id="701091.M2SUP5"/>
<feature type="compositionally biased region" description="Acidic residues" evidence="1">
    <location>
        <begin position="1021"/>
        <end position="1031"/>
    </location>
</feature>
<accession>M2SUP5</accession>
<dbReference type="GO" id="GO:0003824">
    <property type="term" value="F:catalytic activity"/>
    <property type="evidence" value="ECO:0007669"/>
    <property type="project" value="InterPro"/>
</dbReference>
<dbReference type="Gene3D" id="3.40.50.300">
    <property type="entry name" value="P-loop containing nucleotide triphosphate hydrolases"/>
    <property type="match status" value="1"/>
</dbReference>
<dbReference type="Gene3D" id="3.40.50.1580">
    <property type="entry name" value="Nucleoside phosphorylase domain"/>
    <property type="match status" value="1"/>
</dbReference>
<evidence type="ECO:0000259" key="3">
    <source>
        <dbReference type="Pfam" id="PF01048"/>
    </source>
</evidence>
<dbReference type="Pfam" id="PF01048">
    <property type="entry name" value="PNP_UDP_1"/>
    <property type="match status" value="1"/>
</dbReference>
<feature type="domain" description="Nucleoside phosphorylase" evidence="3">
    <location>
        <begin position="12"/>
        <end position="288"/>
    </location>
</feature>
<feature type="domain" description="NB-ARC" evidence="2">
    <location>
        <begin position="350"/>
        <end position="523"/>
    </location>
</feature>
<dbReference type="Proteomes" id="UP000016936">
    <property type="component" value="Unassembled WGS sequence"/>
</dbReference>
<dbReference type="OMA" id="TTRTMEV"/>
<evidence type="ECO:0000256" key="1">
    <source>
        <dbReference type="SAM" id="MobiDB-lite"/>
    </source>
</evidence>
<dbReference type="HOGENOM" id="CLU_000288_125_3_1"/>
<dbReference type="OrthoDB" id="1577640at2759"/>
<sequence>MARQLRPEDYTVGWVCALPIEMAAAQEMLDEEHAGLEHNLLLSDNDKNLYTLGSVGGHNVAIVCLPAGRIGNNPAAVVATRMQATFKNIQLRLMVGIGGGVPSSEADVRLGDVVVSQPHGNLAGVVQYDMGKTTPGGFERTGSMDAPPEVLLAALARVKANNLRGKSKLSEHISKLEGMTKFQRSNAGVDVLFEATYDHVAGQTCDRCSPDRQEARQARPVGEEVVVHYGTIASGNQVIRSAAERDRVSAGLGTVLCFEMEAAGLMNSFPCLVIRGICDYADSHKNKLWQPYAAGTAAAYAKEVLLAVPPAELSKSNMVETVVRETNGNSPKPNYHLPFLVNRHFVGRKNELYRLQKRLMVDQDCQELSIAGLGGSGKTQLALQFAYSVKDKWPEYSIFWVPVLSRETFEQACVSIAKILGIPQVADDKEDIKELVKQRLSSSRAGRWLMVVDNADDPSILFETAESQGIVEYLPKSEKGIILYTTRTMEVAVSLTQYDVLKLEAMDRPDAIDFFSESLIRKELLREHTARDELLEELTRLPLAIAQAAAYLNMNRMTIAKYLRLLRNTEQDLIGLLSREFRDNTRYKGSANAVATTWVVSFSQLRERDAFAADLLEFISCIEWKAVPRSLLPKKDSEEEMESAIGTLCGYSFLVRRDSDNQGIQEEGEEHTETEGDDYYDIHRLVHLATRIWVKKNGDANKVAEDAIRHVAHVFPDAEYENRVDWRAYLPHALQLVNGTQHGNIKEISELWLRMGMCVKEDGRYREALTWLEKSCQQRDHLSEDDPDRLISQYHLATVYAHYGQAQKSILLLEHIVKIREKTPSSETPSLLESQESLAIAYIIDGQAHTAVTLLEGVIEVLEKTRAPENDELLSLQRALSTAYLNDDQIHKALLLAKRIMRDRDRMLPLEHPERIRAQHYLGMLYLLDGHTQRAMFLLKDAVNMSDKVLELEHPDRIECHHMLAMAYYRLGQVHRAVALLKNIINIEARTLPDDHPLQQKSLELLADMLEELDANKDEASDPSDEGDSEDTSSRQSD</sequence>
<evidence type="ECO:0000259" key="2">
    <source>
        <dbReference type="Pfam" id="PF00931"/>
    </source>
</evidence>
<dbReference type="GO" id="GO:0043531">
    <property type="term" value="F:ADP binding"/>
    <property type="evidence" value="ECO:0007669"/>
    <property type="project" value="InterPro"/>
</dbReference>
<dbReference type="SUPFAM" id="SSF53167">
    <property type="entry name" value="Purine and uridine phosphorylases"/>
    <property type="match status" value="1"/>
</dbReference>
<dbReference type="Pfam" id="PF00931">
    <property type="entry name" value="NB-ARC"/>
    <property type="match status" value="1"/>
</dbReference>
<dbReference type="InterPro" id="IPR035994">
    <property type="entry name" value="Nucleoside_phosphorylase_sf"/>
</dbReference>